<keyword evidence="2" id="KW-1185">Reference proteome</keyword>
<proteinExistence type="predicted"/>
<evidence type="ECO:0000313" key="2">
    <source>
        <dbReference type="Proteomes" id="UP000694522"/>
    </source>
</evidence>
<reference evidence="1" key="1">
    <citation type="submission" date="2025-08" db="UniProtKB">
        <authorList>
            <consortium name="Ensembl"/>
        </authorList>
    </citation>
    <scope>IDENTIFICATION</scope>
</reference>
<reference evidence="1" key="2">
    <citation type="submission" date="2025-09" db="UniProtKB">
        <authorList>
            <consortium name="Ensembl"/>
        </authorList>
    </citation>
    <scope>IDENTIFICATION</scope>
</reference>
<accession>A0A8B9IUQ1</accession>
<organism evidence="1 2">
    <name type="scientific">Amazona collaria</name>
    <name type="common">yellow-billed parrot</name>
    <dbReference type="NCBI Taxonomy" id="241587"/>
    <lineage>
        <taxon>Eukaryota</taxon>
        <taxon>Metazoa</taxon>
        <taxon>Chordata</taxon>
        <taxon>Craniata</taxon>
        <taxon>Vertebrata</taxon>
        <taxon>Euteleostomi</taxon>
        <taxon>Archelosauria</taxon>
        <taxon>Archosauria</taxon>
        <taxon>Dinosauria</taxon>
        <taxon>Saurischia</taxon>
        <taxon>Theropoda</taxon>
        <taxon>Coelurosauria</taxon>
        <taxon>Aves</taxon>
        <taxon>Neognathae</taxon>
        <taxon>Neoaves</taxon>
        <taxon>Telluraves</taxon>
        <taxon>Australaves</taxon>
        <taxon>Psittaciformes</taxon>
        <taxon>Psittacidae</taxon>
        <taxon>Amazona</taxon>
    </lineage>
</organism>
<dbReference type="Ensembl" id="ENSACOT00000007101.1">
    <property type="protein sequence ID" value="ENSACOP00000006860.1"/>
    <property type="gene ID" value="ENSACOG00000004809.1"/>
</dbReference>
<name>A0A8B9IUQ1_9PSIT</name>
<evidence type="ECO:0000313" key="1">
    <source>
        <dbReference type="Ensembl" id="ENSACOP00000006860.1"/>
    </source>
</evidence>
<dbReference type="AlphaFoldDB" id="A0A8B9IUQ1"/>
<protein>
    <submittedName>
        <fullName evidence="1">Uncharacterized protein</fullName>
    </submittedName>
</protein>
<dbReference type="Proteomes" id="UP000694522">
    <property type="component" value="Unplaced"/>
</dbReference>
<sequence>MPPKPPRRAGSAAAKSQRIPLAMSVAFPRLDIGEADFVGLCDALKVSEGVREKAWKTYESLSAADGALVSTCLPVAHPSDVVSVLCPG</sequence>